<dbReference type="EMBL" id="GBXM01082844">
    <property type="protein sequence ID" value="JAH25733.1"/>
    <property type="molecule type" value="Transcribed_RNA"/>
</dbReference>
<organism evidence="1">
    <name type="scientific">Anguilla anguilla</name>
    <name type="common">European freshwater eel</name>
    <name type="synonym">Muraena anguilla</name>
    <dbReference type="NCBI Taxonomy" id="7936"/>
    <lineage>
        <taxon>Eukaryota</taxon>
        <taxon>Metazoa</taxon>
        <taxon>Chordata</taxon>
        <taxon>Craniata</taxon>
        <taxon>Vertebrata</taxon>
        <taxon>Euteleostomi</taxon>
        <taxon>Actinopterygii</taxon>
        <taxon>Neopterygii</taxon>
        <taxon>Teleostei</taxon>
        <taxon>Anguilliformes</taxon>
        <taxon>Anguillidae</taxon>
        <taxon>Anguilla</taxon>
    </lineage>
</organism>
<reference evidence="1" key="1">
    <citation type="submission" date="2014-11" db="EMBL/GenBank/DDBJ databases">
        <authorList>
            <person name="Amaro Gonzalez C."/>
        </authorList>
    </citation>
    <scope>NUCLEOTIDE SEQUENCE</scope>
</reference>
<accession>A0A0E9RBP0</accession>
<dbReference type="AlphaFoldDB" id="A0A0E9RBP0"/>
<protein>
    <submittedName>
        <fullName evidence="1">Uncharacterized protein</fullName>
    </submittedName>
</protein>
<sequence length="27" mass="3207">MSGVRDCCNIQSLRMLQRYYTLNDVQV</sequence>
<reference evidence="1" key="2">
    <citation type="journal article" date="2015" name="Fish Shellfish Immunol.">
        <title>Early steps in the European eel (Anguilla anguilla)-Vibrio vulnificus interaction in the gills: Role of the RtxA13 toxin.</title>
        <authorList>
            <person name="Callol A."/>
            <person name="Pajuelo D."/>
            <person name="Ebbesson L."/>
            <person name="Teles M."/>
            <person name="MacKenzie S."/>
            <person name="Amaro C."/>
        </authorList>
    </citation>
    <scope>NUCLEOTIDE SEQUENCE</scope>
</reference>
<evidence type="ECO:0000313" key="1">
    <source>
        <dbReference type="EMBL" id="JAH25733.1"/>
    </source>
</evidence>
<proteinExistence type="predicted"/>
<name>A0A0E9RBP0_ANGAN</name>